<dbReference type="InterPro" id="IPR011706">
    <property type="entry name" value="Cu-oxidase_C"/>
</dbReference>
<dbReference type="InterPro" id="IPR001117">
    <property type="entry name" value="Cu-oxidase_2nd"/>
</dbReference>
<keyword evidence="10" id="KW-1185">Reference proteome</keyword>
<feature type="domain" description="Plastocyanin-like" evidence="8">
    <location>
        <begin position="79"/>
        <end position="183"/>
    </location>
</feature>
<dbReference type="PROSITE" id="PS00080">
    <property type="entry name" value="MULTICOPPER_OXIDASE2"/>
    <property type="match status" value="1"/>
</dbReference>
<keyword evidence="3" id="KW-0186">Copper</keyword>
<feature type="region of interest" description="Disordered" evidence="4">
    <location>
        <begin position="235"/>
        <end position="260"/>
    </location>
</feature>
<proteinExistence type="predicted"/>
<evidence type="ECO:0000256" key="4">
    <source>
        <dbReference type="SAM" id="MobiDB-lite"/>
    </source>
</evidence>
<evidence type="ECO:0000313" key="9">
    <source>
        <dbReference type="EMBL" id="MBB3663615.1"/>
    </source>
</evidence>
<dbReference type="CDD" id="cd13870">
    <property type="entry name" value="CuRO_2_CopA_like_1"/>
    <property type="match status" value="1"/>
</dbReference>
<dbReference type="PROSITE" id="PS51318">
    <property type="entry name" value="TAT"/>
    <property type="match status" value="1"/>
</dbReference>
<comment type="caution">
    <text evidence="9">The sequence shown here is derived from an EMBL/GenBank/DDBJ whole genome shotgun (WGS) entry which is preliminary data.</text>
</comment>
<evidence type="ECO:0000256" key="1">
    <source>
        <dbReference type="ARBA" id="ARBA00022723"/>
    </source>
</evidence>
<dbReference type="EMBL" id="JACIBS010000001">
    <property type="protein sequence ID" value="MBB3663615.1"/>
    <property type="molecule type" value="Genomic_DNA"/>
</dbReference>
<dbReference type="InterPro" id="IPR045087">
    <property type="entry name" value="Cu-oxidase_fam"/>
</dbReference>
<sequence>MPELPVSRRSVLLGAVGVAGAAAAGGTWWALSPGDAPGNGRVTASSDAVARVEQARRSRGSGRTVRAKLTAEPASVDLGGRVVRTWAYDQQVPGPVVRCSAGDQLVVEAVNRLPEPTTVHWHGLRLRNDMDGVPHLTQSPIPPGENMRYAFTAPDPGTYWLHPHVGVQRERGLYCPLIVDDPRDPGDHDVEFVVVLDDWIDGAGATPGEVLDTLKAGDMDARYRTDVQVGAVSDRSGSWQYDRPAELANPPRGITPESPASRMASSVEFPFYLLNGRLPTAPETFRARPGQRARVRLINAAGASVFRVALGGHRLTVTHTDGFPVDPVTVDTLHIGSGERYDVSVDLDDGVFPLVAVAEGKGAQAFGVVRTAGGEAPAMTVQPAELGGRLLKLSDLRATSAVHLASRSPEVTHTAYLTGDMNSFAWRINAETYRHDRPFDGITPLTVQEGQRVRLEMVNQTPMYHPMHLHGHTFAIRAVSDTAGGNATRLPEGTRKDTVMVGPGERVVADLLADNPGQWLVHCHNAYHMATGMAAVVSYVSGG</sequence>
<dbReference type="InterPro" id="IPR034279">
    <property type="entry name" value="CuRO_3_CopA"/>
</dbReference>
<dbReference type="Proteomes" id="UP000564573">
    <property type="component" value="Unassembled WGS sequence"/>
</dbReference>
<feature type="transmembrane region" description="Helical" evidence="5">
    <location>
        <begin position="12"/>
        <end position="31"/>
    </location>
</feature>
<dbReference type="Pfam" id="PF07731">
    <property type="entry name" value="Cu-oxidase_2"/>
    <property type="match status" value="1"/>
</dbReference>
<evidence type="ECO:0000259" key="8">
    <source>
        <dbReference type="Pfam" id="PF07732"/>
    </source>
</evidence>
<dbReference type="CDD" id="cd13896">
    <property type="entry name" value="CuRO_3_CopA"/>
    <property type="match status" value="1"/>
</dbReference>
<evidence type="ECO:0000256" key="3">
    <source>
        <dbReference type="ARBA" id="ARBA00023008"/>
    </source>
</evidence>
<dbReference type="SUPFAM" id="SSF49503">
    <property type="entry name" value="Cupredoxins"/>
    <property type="match status" value="3"/>
</dbReference>
<keyword evidence="1" id="KW-0479">Metal-binding</keyword>
<dbReference type="InterPro" id="IPR011707">
    <property type="entry name" value="Cu-oxidase-like_N"/>
</dbReference>
<dbReference type="PROSITE" id="PS00079">
    <property type="entry name" value="MULTICOPPER_OXIDASE1"/>
    <property type="match status" value="1"/>
</dbReference>
<dbReference type="AlphaFoldDB" id="A0A839XUW4"/>
<dbReference type="RefSeq" id="WP_183782908.1">
    <property type="nucleotide sequence ID" value="NZ_JACIBS010000001.1"/>
</dbReference>
<dbReference type="PANTHER" id="PTHR11709:SF394">
    <property type="entry name" value="FI03373P-RELATED"/>
    <property type="match status" value="1"/>
</dbReference>
<gene>
    <name evidence="9" type="ORF">FB384_002519</name>
</gene>
<accession>A0A839XUW4</accession>
<keyword evidence="5" id="KW-0812">Transmembrane</keyword>
<keyword evidence="2" id="KW-0560">Oxidoreductase</keyword>
<dbReference type="Pfam" id="PF00394">
    <property type="entry name" value="Cu-oxidase"/>
    <property type="match status" value="1"/>
</dbReference>
<reference evidence="9 10" key="1">
    <citation type="submission" date="2020-08" db="EMBL/GenBank/DDBJ databases">
        <title>Sequencing the genomes of 1000 actinobacteria strains.</title>
        <authorList>
            <person name="Klenk H.-P."/>
        </authorList>
    </citation>
    <scope>NUCLEOTIDE SEQUENCE [LARGE SCALE GENOMIC DNA]</scope>
    <source>
        <strain evidence="9 10">DSM 45267</strain>
    </source>
</reference>
<dbReference type="InterPro" id="IPR006311">
    <property type="entry name" value="TAT_signal"/>
</dbReference>
<dbReference type="PANTHER" id="PTHR11709">
    <property type="entry name" value="MULTI-COPPER OXIDASE"/>
    <property type="match status" value="1"/>
</dbReference>
<name>A0A839XUW4_9PSEU</name>
<dbReference type="GO" id="GO:0016491">
    <property type="term" value="F:oxidoreductase activity"/>
    <property type="evidence" value="ECO:0007669"/>
    <property type="project" value="UniProtKB-KW"/>
</dbReference>
<dbReference type="InterPro" id="IPR002355">
    <property type="entry name" value="Cu_oxidase_Cu_BS"/>
</dbReference>
<evidence type="ECO:0000313" key="10">
    <source>
        <dbReference type="Proteomes" id="UP000564573"/>
    </source>
</evidence>
<dbReference type="Pfam" id="PF07732">
    <property type="entry name" value="Cu-oxidase_3"/>
    <property type="match status" value="1"/>
</dbReference>
<feature type="domain" description="Plastocyanin-like" evidence="7">
    <location>
        <begin position="414"/>
        <end position="538"/>
    </location>
</feature>
<evidence type="ECO:0000256" key="5">
    <source>
        <dbReference type="SAM" id="Phobius"/>
    </source>
</evidence>
<evidence type="ECO:0000259" key="6">
    <source>
        <dbReference type="Pfam" id="PF00394"/>
    </source>
</evidence>
<organism evidence="9 10">
    <name type="scientific">Prauserella sediminis</name>
    <dbReference type="NCBI Taxonomy" id="577680"/>
    <lineage>
        <taxon>Bacteria</taxon>
        <taxon>Bacillati</taxon>
        <taxon>Actinomycetota</taxon>
        <taxon>Actinomycetes</taxon>
        <taxon>Pseudonocardiales</taxon>
        <taxon>Pseudonocardiaceae</taxon>
        <taxon>Prauserella</taxon>
        <taxon>Prauserella salsuginis group</taxon>
    </lineage>
</organism>
<keyword evidence="5" id="KW-0472">Membrane</keyword>
<dbReference type="GO" id="GO:0005507">
    <property type="term" value="F:copper ion binding"/>
    <property type="evidence" value="ECO:0007669"/>
    <property type="project" value="InterPro"/>
</dbReference>
<dbReference type="Gene3D" id="2.60.40.420">
    <property type="entry name" value="Cupredoxins - blue copper proteins"/>
    <property type="match status" value="3"/>
</dbReference>
<dbReference type="InterPro" id="IPR008972">
    <property type="entry name" value="Cupredoxin"/>
</dbReference>
<feature type="domain" description="Plastocyanin-like" evidence="6">
    <location>
        <begin position="272"/>
        <end position="357"/>
    </location>
</feature>
<keyword evidence="5" id="KW-1133">Transmembrane helix</keyword>
<dbReference type="InterPro" id="IPR033138">
    <property type="entry name" value="Cu_oxidase_CS"/>
</dbReference>
<dbReference type="CDD" id="cd13861">
    <property type="entry name" value="CuRO_1_CumA_like"/>
    <property type="match status" value="1"/>
</dbReference>
<evidence type="ECO:0000256" key="2">
    <source>
        <dbReference type="ARBA" id="ARBA00023002"/>
    </source>
</evidence>
<protein>
    <submittedName>
        <fullName evidence="9">FtsP/CotA-like multicopper oxidase with cupredoxin domain</fullName>
    </submittedName>
</protein>
<evidence type="ECO:0000259" key="7">
    <source>
        <dbReference type="Pfam" id="PF07731"/>
    </source>
</evidence>